<dbReference type="InterPro" id="IPR011059">
    <property type="entry name" value="Metal-dep_hydrolase_composite"/>
</dbReference>
<keyword evidence="5 9" id="KW-0378">Hydrolase</keyword>
<comment type="pathway">
    <text evidence="8">Amino-sugar metabolism; N-acetylneuraminate degradation; D-fructose 6-phosphate from N-acetylneuraminate: step 4/5.</text>
</comment>
<dbReference type="RefSeq" id="WP_053604219.1">
    <property type="nucleotide sequence ID" value="NZ_CP012600.1"/>
</dbReference>
<name>A0A0M5JED9_9BACI</name>
<gene>
    <name evidence="14" type="ORF">AM592_13190</name>
</gene>
<evidence type="ECO:0000256" key="1">
    <source>
        <dbReference type="ARBA" id="ARBA00010716"/>
    </source>
</evidence>
<dbReference type="Proteomes" id="UP000067625">
    <property type="component" value="Chromosome"/>
</dbReference>
<evidence type="ECO:0000256" key="10">
    <source>
        <dbReference type="PIRSR" id="PIRSR038994-1"/>
    </source>
</evidence>
<evidence type="ECO:0000256" key="4">
    <source>
        <dbReference type="ARBA" id="ARBA00022723"/>
    </source>
</evidence>
<proteinExistence type="inferred from homology"/>
<accession>A0A0M5JED9</accession>
<keyword evidence="4 12" id="KW-0479">Metal-binding</keyword>
<dbReference type="Gene3D" id="2.30.40.10">
    <property type="entry name" value="Urease, subunit C, domain 1"/>
    <property type="match status" value="1"/>
</dbReference>
<evidence type="ECO:0000256" key="3">
    <source>
        <dbReference type="ARBA" id="ARBA00018029"/>
    </source>
</evidence>
<dbReference type="PANTHER" id="PTHR11113">
    <property type="entry name" value="N-ACETYLGLUCOSAMINE-6-PHOSPHATE DEACETYLASE"/>
    <property type="match status" value="1"/>
</dbReference>
<comment type="similarity">
    <text evidence="1 9">Belongs to the metallo-dependent hydrolases superfamily. NagA family.</text>
</comment>
<dbReference type="STRING" id="1441095.AM592_13190"/>
<dbReference type="Gene3D" id="3.20.20.140">
    <property type="entry name" value="Metal-dependent hydrolases"/>
    <property type="match status" value="1"/>
</dbReference>
<feature type="domain" description="Amidohydrolase-related" evidence="13">
    <location>
        <begin position="54"/>
        <end position="385"/>
    </location>
</feature>
<dbReference type="GO" id="GO:0046872">
    <property type="term" value="F:metal ion binding"/>
    <property type="evidence" value="ECO:0007669"/>
    <property type="project" value="UniProtKB-KW"/>
</dbReference>
<feature type="binding site" evidence="12">
    <location>
        <position position="222"/>
    </location>
    <ligand>
        <name>Zn(2+)</name>
        <dbReference type="ChEBI" id="CHEBI:29105"/>
    </ligand>
</feature>
<sequence>MGQRLAIQNVKIAEEHEIIPNGYLIFEDEVILKVGHGEPDISCDKVITAPSGSVLLPGMIDIHIHGGYGADTMDATPDALQTISKHLPSEGTTSFLATTITQEHSRIEDALRNAAHWMNGQHNHMGAEMLGIHLEGPFINKNKAGAQPENHIIPPNLETFIKWQKLSENRIKIVTFAPEEDTSHTFVKYLTSQNIIPSIGHSDANYNQMNEAIASGAKHVTHLFNGMRGFHHREPGVAGTALAREDLFAELITDGIHSHEAAVKLTYQAKGSSGIIMITDSMRGKGLSDGRYDFGGQTVEVKGDTAFLSDGTLAGSILKMNEGAKLMMKITNCSLLDIVRMTSANAANQLKVYDRKGSLAAGKDADLVIVSPEGDVLKTYCKGKIAWERTEEL</sequence>
<keyword evidence="15" id="KW-1185">Reference proteome</keyword>
<evidence type="ECO:0000256" key="9">
    <source>
        <dbReference type="PIRNR" id="PIRNR038994"/>
    </source>
</evidence>
<evidence type="ECO:0000313" key="14">
    <source>
        <dbReference type="EMBL" id="ALC82431.1"/>
    </source>
</evidence>
<evidence type="ECO:0000256" key="12">
    <source>
        <dbReference type="PIRSR" id="PIRSR038994-3"/>
    </source>
</evidence>
<dbReference type="AlphaFoldDB" id="A0A0M5JED9"/>
<dbReference type="InterPro" id="IPR006680">
    <property type="entry name" value="Amidohydro-rel"/>
</dbReference>
<feature type="binding site" evidence="12">
    <location>
        <position position="201"/>
    </location>
    <ligand>
        <name>Zn(2+)</name>
        <dbReference type="ChEBI" id="CHEBI:29105"/>
    </ligand>
</feature>
<dbReference type="InterPro" id="IPR032466">
    <property type="entry name" value="Metal_Hydrolase"/>
</dbReference>
<dbReference type="Pfam" id="PF01979">
    <property type="entry name" value="Amidohydro_1"/>
    <property type="match status" value="1"/>
</dbReference>
<evidence type="ECO:0000256" key="7">
    <source>
        <dbReference type="ARBA" id="ARBA00047647"/>
    </source>
</evidence>
<dbReference type="SUPFAM" id="SSF51338">
    <property type="entry name" value="Composite domain of metallo-dependent hydrolases"/>
    <property type="match status" value="1"/>
</dbReference>
<feature type="binding site" evidence="11">
    <location>
        <position position="233"/>
    </location>
    <ligand>
        <name>substrate</name>
    </ligand>
</feature>
<dbReference type="EMBL" id="CP012600">
    <property type="protein sequence ID" value="ALC82431.1"/>
    <property type="molecule type" value="Genomic_DNA"/>
</dbReference>
<evidence type="ECO:0000256" key="5">
    <source>
        <dbReference type="ARBA" id="ARBA00022801"/>
    </source>
</evidence>
<dbReference type="GO" id="GO:0006046">
    <property type="term" value="P:N-acetylglucosamine catabolic process"/>
    <property type="evidence" value="ECO:0007669"/>
    <property type="project" value="TreeGrafter"/>
</dbReference>
<feature type="binding site" evidence="11">
    <location>
        <position position="146"/>
    </location>
    <ligand>
        <name>substrate</name>
    </ligand>
</feature>
<keyword evidence="6 9" id="KW-0119">Carbohydrate metabolism</keyword>
<evidence type="ECO:0000259" key="13">
    <source>
        <dbReference type="Pfam" id="PF01979"/>
    </source>
</evidence>
<dbReference type="CDD" id="cd00854">
    <property type="entry name" value="NagA"/>
    <property type="match status" value="1"/>
</dbReference>
<evidence type="ECO:0000256" key="2">
    <source>
        <dbReference type="ARBA" id="ARBA00011899"/>
    </source>
</evidence>
<evidence type="ECO:0000256" key="6">
    <source>
        <dbReference type="ARBA" id="ARBA00023277"/>
    </source>
</evidence>
<comment type="catalytic activity">
    <reaction evidence="7">
        <text>N-acetyl-D-glucosamine 6-phosphate + H2O = D-glucosamine 6-phosphate + acetate</text>
        <dbReference type="Rhea" id="RHEA:22936"/>
        <dbReference type="ChEBI" id="CHEBI:15377"/>
        <dbReference type="ChEBI" id="CHEBI:30089"/>
        <dbReference type="ChEBI" id="CHEBI:57513"/>
        <dbReference type="ChEBI" id="CHEBI:58725"/>
        <dbReference type="EC" id="3.5.1.25"/>
    </reaction>
</comment>
<reference evidence="15" key="1">
    <citation type="submission" date="2015-08" db="EMBL/GenBank/DDBJ databases">
        <title>Genome sequencing project for genomic taxonomy and phylogenomics of Bacillus-like bacteria.</title>
        <authorList>
            <person name="Liu B."/>
            <person name="Wang J."/>
            <person name="Zhu Y."/>
            <person name="Liu G."/>
            <person name="Chen Q."/>
            <person name="Chen Z."/>
            <person name="Lan J."/>
            <person name="Che J."/>
            <person name="Ge C."/>
            <person name="Shi H."/>
            <person name="Pan Z."/>
            <person name="Liu X."/>
        </authorList>
    </citation>
    <scope>NUCLEOTIDE SEQUENCE [LARGE SCALE GENOMIC DNA]</scope>
    <source>
        <strain evidence="15">FJAT-4402</strain>
    </source>
</reference>
<dbReference type="GO" id="GO:0008448">
    <property type="term" value="F:N-acetylglucosamine-6-phosphate deacetylase activity"/>
    <property type="evidence" value="ECO:0007669"/>
    <property type="project" value="UniProtKB-EC"/>
</dbReference>
<comment type="cofactor">
    <cofactor evidence="12">
        <name>a divalent metal cation</name>
        <dbReference type="ChEBI" id="CHEBI:60240"/>
    </cofactor>
    <text evidence="12">Binds 1 divalent metal cation per subunit.</text>
</comment>
<feature type="active site" description="Proton donor/acceptor" evidence="10">
    <location>
        <position position="280"/>
    </location>
</feature>
<feature type="binding site" evidence="11">
    <location>
        <begin position="313"/>
        <end position="315"/>
    </location>
    <ligand>
        <name>substrate</name>
    </ligand>
</feature>
<feature type="binding site" evidence="11">
    <location>
        <position position="257"/>
    </location>
    <ligand>
        <name>substrate</name>
    </ligand>
</feature>
<dbReference type="NCBIfam" id="TIGR00221">
    <property type="entry name" value="nagA"/>
    <property type="match status" value="1"/>
</dbReference>
<dbReference type="PATRIC" id="fig|1441095.3.peg.2893"/>
<dbReference type="SUPFAM" id="SSF51556">
    <property type="entry name" value="Metallo-dependent hydrolases"/>
    <property type="match status" value="1"/>
</dbReference>
<dbReference type="OrthoDB" id="9776488at2"/>
<dbReference type="PIRSF" id="PIRSF038994">
    <property type="entry name" value="NagA"/>
    <property type="match status" value="1"/>
</dbReference>
<dbReference type="PANTHER" id="PTHR11113:SF14">
    <property type="entry name" value="N-ACETYLGLUCOSAMINE-6-PHOSPHATE DEACETYLASE"/>
    <property type="match status" value="1"/>
</dbReference>
<feature type="binding site" evidence="12">
    <location>
        <position position="135"/>
    </location>
    <ligand>
        <name>Zn(2+)</name>
        <dbReference type="ChEBI" id="CHEBI:29105"/>
    </ligand>
</feature>
<dbReference type="FunFam" id="3.20.20.140:FF:000004">
    <property type="entry name" value="N-acetylglucosamine-6-phosphate deacetylase"/>
    <property type="match status" value="1"/>
</dbReference>
<feature type="binding site" evidence="11">
    <location>
        <begin position="225"/>
        <end position="226"/>
    </location>
    <ligand>
        <name>substrate</name>
    </ligand>
</feature>
<evidence type="ECO:0000313" key="15">
    <source>
        <dbReference type="Proteomes" id="UP000067625"/>
    </source>
</evidence>
<evidence type="ECO:0000256" key="11">
    <source>
        <dbReference type="PIRSR" id="PIRSR038994-2"/>
    </source>
</evidence>
<evidence type="ECO:0000256" key="8">
    <source>
        <dbReference type="ARBA" id="ARBA00060590"/>
    </source>
</evidence>
<reference evidence="14 15" key="2">
    <citation type="journal article" date="2016" name="Int. J. Syst. Evol. Microbiol.">
        <title>Bacillus gobiensis sp. nov., isolated from a soil sample.</title>
        <authorList>
            <person name="Liu B."/>
            <person name="Liu G.H."/>
            <person name="Cetin S."/>
            <person name="Schumann P."/>
            <person name="Pan Z.Z."/>
            <person name="Chen Q.Q."/>
        </authorList>
    </citation>
    <scope>NUCLEOTIDE SEQUENCE [LARGE SCALE GENOMIC DNA]</scope>
    <source>
        <strain evidence="14 15">FJAT-4402</strain>
    </source>
</reference>
<organism evidence="14 15">
    <name type="scientific">Bacillus gobiensis</name>
    <dbReference type="NCBI Taxonomy" id="1441095"/>
    <lineage>
        <taxon>Bacteria</taxon>
        <taxon>Bacillati</taxon>
        <taxon>Bacillota</taxon>
        <taxon>Bacilli</taxon>
        <taxon>Bacillales</taxon>
        <taxon>Bacillaceae</taxon>
        <taxon>Bacillus</taxon>
    </lineage>
</organism>
<dbReference type="InterPro" id="IPR003764">
    <property type="entry name" value="GlcNAc_6-P_deAcase"/>
</dbReference>
<protein>
    <recommendedName>
        <fullName evidence="3">N-acetylglucosamine-6-phosphate deacetylase</fullName>
        <ecNumber evidence="2">3.5.1.25</ecNumber>
    </recommendedName>
</protein>
<dbReference type="EC" id="3.5.1.25" evidence="2"/>